<dbReference type="Gene3D" id="1.50.10.20">
    <property type="match status" value="2"/>
</dbReference>
<dbReference type="Pfam" id="PF03663">
    <property type="entry name" value="Glyco_hydro_76"/>
    <property type="match status" value="2"/>
</dbReference>
<dbReference type="PANTHER" id="PTHR47791">
    <property type="entry name" value="MEIOTICALLY UP-REGULATED GENE 191 PROTEIN"/>
    <property type="match status" value="1"/>
</dbReference>
<feature type="signal peptide" evidence="2">
    <location>
        <begin position="1"/>
        <end position="26"/>
    </location>
</feature>
<dbReference type="SUPFAM" id="SSF48208">
    <property type="entry name" value="Six-hairpin glycosidases"/>
    <property type="match status" value="1"/>
</dbReference>
<dbReference type="EMBL" id="VIBQ01000017">
    <property type="protein sequence ID" value="KAB8360703.1"/>
    <property type="molecule type" value="Genomic_DNA"/>
</dbReference>
<dbReference type="PANTHER" id="PTHR47791:SF2">
    <property type="entry name" value="ENDO MANNANASE, GH76 FAMILY (EUROFUNG)"/>
    <property type="match status" value="1"/>
</dbReference>
<dbReference type="InterPro" id="IPR008928">
    <property type="entry name" value="6-hairpin_glycosidase_sf"/>
</dbReference>
<dbReference type="InterPro" id="IPR005198">
    <property type="entry name" value="Glyco_hydro_76"/>
</dbReference>
<evidence type="ECO:0000256" key="1">
    <source>
        <dbReference type="SAM" id="MobiDB-lite"/>
    </source>
</evidence>
<feature type="compositionally biased region" description="Basic and acidic residues" evidence="1">
    <location>
        <begin position="621"/>
        <end position="631"/>
    </location>
</feature>
<comment type="caution">
    <text evidence="3">The sequence shown here is derived from an EMBL/GenBank/DDBJ whole genome shotgun (WGS) entry which is preliminary data.</text>
</comment>
<evidence type="ECO:0008006" key="5">
    <source>
        <dbReference type="Google" id="ProtNLM"/>
    </source>
</evidence>
<protein>
    <recommendedName>
        <fullName evidence="5">Mannan endo-1,6-alpha-mannosidase</fullName>
    </recommendedName>
</protein>
<dbReference type="Proteomes" id="UP000327013">
    <property type="component" value="Unassembled WGS sequence"/>
</dbReference>
<organism evidence="3 4">
    <name type="scientific">Carpinus fangiana</name>
    <dbReference type="NCBI Taxonomy" id="176857"/>
    <lineage>
        <taxon>Eukaryota</taxon>
        <taxon>Viridiplantae</taxon>
        <taxon>Streptophyta</taxon>
        <taxon>Embryophyta</taxon>
        <taxon>Tracheophyta</taxon>
        <taxon>Spermatophyta</taxon>
        <taxon>Magnoliopsida</taxon>
        <taxon>eudicotyledons</taxon>
        <taxon>Gunneridae</taxon>
        <taxon>Pentapetalae</taxon>
        <taxon>rosids</taxon>
        <taxon>fabids</taxon>
        <taxon>Fagales</taxon>
        <taxon>Betulaceae</taxon>
        <taxon>Carpinus</taxon>
    </lineage>
</organism>
<gene>
    <name evidence="3" type="ORF">FH972_024439</name>
</gene>
<dbReference type="OrthoDB" id="4104179at2759"/>
<evidence type="ECO:0000256" key="2">
    <source>
        <dbReference type="SAM" id="SignalP"/>
    </source>
</evidence>
<accession>A0A5N6KYS1</accession>
<keyword evidence="2" id="KW-0732">Signal</keyword>
<reference evidence="3 4" key="1">
    <citation type="submission" date="2019-06" db="EMBL/GenBank/DDBJ databases">
        <title>A chromosomal-level reference genome of Carpinus fangiana (Coryloideae, Betulaceae).</title>
        <authorList>
            <person name="Yang X."/>
            <person name="Wang Z."/>
            <person name="Zhang L."/>
            <person name="Hao G."/>
            <person name="Liu J."/>
            <person name="Yang Y."/>
        </authorList>
    </citation>
    <scope>NUCLEOTIDE SEQUENCE [LARGE SCALE GENOMIC DNA]</scope>
    <source>
        <strain evidence="3">Cfa_2016G</strain>
        <tissue evidence="3">Leaf</tissue>
    </source>
</reference>
<feature type="chain" id="PRO_5024301028" description="Mannan endo-1,6-alpha-mannosidase" evidence="2">
    <location>
        <begin position="27"/>
        <end position="652"/>
    </location>
</feature>
<feature type="region of interest" description="Disordered" evidence="1">
    <location>
        <begin position="542"/>
        <end position="631"/>
    </location>
</feature>
<sequence>MLAVNMFSRASILLAGVFLDVGLATAERSSGQKLQHAFEKQAQQPLVVDAQEPSSRPGRLIDGQPGSALRDLRDALDTMQSQFFALWLGTWPNAIDWTAAVMQTHVSASLTSISHAFNYSVSDPLSPSLLTVENDINKFFMQTTAYYFGQDAFGIRQQAHDDMLWVVLGWLEAIELADTHDRLHHQIQKPLYGYGNNSGTWFGTQFSSALAHRAHVFYDIVHRAWDKELCGGGLTWDPQLETYKNTVTNTQFISAAVQMYMRHPGDANSSPFFSGDNPSAGFDKKDWGLPVLQPHDPKLLHRAIEAYNWLQAVELLDANGLYVDGYHISPGNRHNHSATPDQCDIRNEMLYTYNQGIVLSGLRNLWEATGNESYLIDGHRLVGNVIRATGWRDRIKGWGQSDQLPISRDDISKWIGERDQDVPADGGKPGRYKWHPLGRAGILEEFCDPSGYCSQDGQTFKGIFFHHLTSFCRPLPTKSSDFDFIPGISHKASSLTAKYHSSICKEYSKWVATNARAAWTTRNGKGIMGSWWSVNVPNHLDEQDNENERHLPESAVDVRNEPIPLNDRWRKPSSYSGQKQNFQLGNRNTKRDQRQNSGHHHEKPSQSTNPNSDGGDEVPDQNDRGRGRTVESHASGLAVIRCLWELSKLLDD</sequence>
<evidence type="ECO:0000313" key="3">
    <source>
        <dbReference type="EMBL" id="KAB8360703.1"/>
    </source>
</evidence>
<name>A0A5N6KYS1_9ROSI</name>
<keyword evidence="4" id="KW-1185">Reference proteome</keyword>
<dbReference type="AlphaFoldDB" id="A0A5N6KYS1"/>
<feature type="compositionally biased region" description="Polar residues" evidence="1">
    <location>
        <begin position="573"/>
        <end position="587"/>
    </location>
</feature>
<dbReference type="GO" id="GO:0005975">
    <property type="term" value="P:carbohydrate metabolic process"/>
    <property type="evidence" value="ECO:0007669"/>
    <property type="project" value="InterPro"/>
</dbReference>
<dbReference type="InterPro" id="IPR053169">
    <property type="entry name" value="MUG_Protein"/>
</dbReference>
<feature type="compositionally biased region" description="Basic and acidic residues" evidence="1">
    <location>
        <begin position="542"/>
        <end position="560"/>
    </location>
</feature>
<proteinExistence type="predicted"/>
<evidence type="ECO:0000313" key="4">
    <source>
        <dbReference type="Proteomes" id="UP000327013"/>
    </source>
</evidence>